<proteinExistence type="predicted"/>
<dbReference type="RefSeq" id="WP_200809697.1">
    <property type="nucleotide sequence ID" value="NZ_FWXW01000004.1"/>
</dbReference>
<dbReference type="AlphaFoldDB" id="A0A1W2APZ7"/>
<dbReference type="STRING" id="1122930.SAMN02745168_1890"/>
<reference evidence="1 2" key="1">
    <citation type="submission" date="2017-04" db="EMBL/GenBank/DDBJ databases">
        <authorList>
            <person name="Afonso C.L."/>
            <person name="Miller P.J."/>
            <person name="Scott M.A."/>
            <person name="Spackman E."/>
            <person name="Goraichik I."/>
            <person name="Dimitrov K.M."/>
            <person name="Suarez D.L."/>
            <person name="Swayne D.E."/>
        </authorList>
    </citation>
    <scope>NUCLEOTIDE SEQUENCE [LARGE SCALE GENOMIC DNA]</scope>
    <source>
        <strain evidence="1 2">DSM 12816</strain>
    </source>
</reference>
<dbReference type="EMBL" id="FWXW01000004">
    <property type="protein sequence ID" value="SMC62799.1"/>
    <property type="molecule type" value="Genomic_DNA"/>
</dbReference>
<accession>A0A1W2APZ7</accession>
<gene>
    <name evidence="1" type="ORF">SAMN02745168_1890</name>
</gene>
<sequence>MFKRGKKVRVELSNAELRLLRNSLINSRNRLISEGKYTDHIDEILIMLMA</sequence>
<organism evidence="1 2">
    <name type="scientific">Papillibacter cinnamivorans DSM 12816</name>
    <dbReference type="NCBI Taxonomy" id="1122930"/>
    <lineage>
        <taxon>Bacteria</taxon>
        <taxon>Bacillati</taxon>
        <taxon>Bacillota</taxon>
        <taxon>Clostridia</taxon>
        <taxon>Eubacteriales</taxon>
        <taxon>Oscillospiraceae</taxon>
        <taxon>Papillibacter</taxon>
    </lineage>
</organism>
<protein>
    <submittedName>
        <fullName evidence="1">Uncharacterized protein</fullName>
    </submittedName>
</protein>
<evidence type="ECO:0000313" key="2">
    <source>
        <dbReference type="Proteomes" id="UP000192790"/>
    </source>
</evidence>
<evidence type="ECO:0000313" key="1">
    <source>
        <dbReference type="EMBL" id="SMC62799.1"/>
    </source>
</evidence>
<dbReference type="Proteomes" id="UP000192790">
    <property type="component" value="Unassembled WGS sequence"/>
</dbReference>
<name>A0A1W2APZ7_9FIRM</name>
<keyword evidence="2" id="KW-1185">Reference proteome</keyword>